<dbReference type="EMBL" id="CP045809">
    <property type="protein sequence ID" value="QHN36615.1"/>
    <property type="molecule type" value="Genomic_DNA"/>
</dbReference>
<dbReference type="InterPro" id="IPR036388">
    <property type="entry name" value="WH-like_DNA-bd_sf"/>
</dbReference>
<protein>
    <submittedName>
        <fullName evidence="1">DUF433 domain-containing protein</fullName>
    </submittedName>
</protein>
<dbReference type="Pfam" id="PF04255">
    <property type="entry name" value="DUF433"/>
    <property type="match status" value="1"/>
</dbReference>
<proteinExistence type="predicted"/>
<sequence>MAARITSDPSIMGGTPCIKGTRIPVSTVLKIVAEYLSVDAVLAEYPTLSRDAIQACLHYGADQASILPIQRTV</sequence>
<accession>A0ABX6ILF1</accession>
<dbReference type="RefSeq" id="WP_213244883.1">
    <property type="nucleotide sequence ID" value="NZ_CP045806.1"/>
</dbReference>
<dbReference type="InterPro" id="IPR007367">
    <property type="entry name" value="DUF433"/>
</dbReference>
<dbReference type="PANTHER" id="PTHR34849">
    <property type="entry name" value="SSL5025 PROTEIN"/>
    <property type="match status" value="1"/>
</dbReference>
<dbReference type="Gene3D" id="1.10.10.10">
    <property type="entry name" value="Winged helix-like DNA-binding domain superfamily/Winged helix DNA-binding domain"/>
    <property type="match status" value="1"/>
</dbReference>
<dbReference type="PANTHER" id="PTHR34849:SF3">
    <property type="entry name" value="SSR2962 PROTEIN"/>
    <property type="match status" value="1"/>
</dbReference>
<dbReference type="SUPFAM" id="SSF46689">
    <property type="entry name" value="Homeodomain-like"/>
    <property type="match status" value="1"/>
</dbReference>
<organism evidence="1 2">
    <name type="scientific">Gordonia pseudamarae</name>
    <dbReference type="NCBI Taxonomy" id="2831662"/>
    <lineage>
        <taxon>Bacteria</taxon>
        <taxon>Bacillati</taxon>
        <taxon>Actinomycetota</taxon>
        <taxon>Actinomycetes</taxon>
        <taxon>Mycobacteriales</taxon>
        <taxon>Gordoniaceae</taxon>
        <taxon>Gordonia</taxon>
    </lineage>
</organism>
<dbReference type="InterPro" id="IPR009057">
    <property type="entry name" value="Homeodomain-like_sf"/>
</dbReference>
<name>A0ABX6ILF1_9ACTN</name>
<keyword evidence="2" id="KW-1185">Reference proteome</keyword>
<dbReference type="Proteomes" id="UP001059836">
    <property type="component" value="Chromosome"/>
</dbReference>
<reference evidence="1" key="1">
    <citation type="journal article" date="2021" name="Nat. Microbiol.">
        <title>Cocultivation of an ultrasmall environmental parasitic bacterium with lytic ability against bacteria associated with wastewater foams.</title>
        <authorList>
            <person name="Batinovic S."/>
            <person name="Rose J.J.A."/>
            <person name="Ratcliffe J."/>
            <person name="Seviour R.J."/>
            <person name="Petrovski S."/>
        </authorList>
    </citation>
    <scope>NUCLEOTIDE SEQUENCE</scope>
    <source>
        <strain evidence="1">CON9</strain>
    </source>
</reference>
<evidence type="ECO:0000313" key="2">
    <source>
        <dbReference type="Proteomes" id="UP001059836"/>
    </source>
</evidence>
<evidence type="ECO:0000313" key="1">
    <source>
        <dbReference type="EMBL" id="QHN36615.1"/>
    </source>
</evidence>
<gene>
    <name evidence="1" type="ORF">GII31_18665</name>
</gene>